<dbReference type="PANTHER" id="PTHR33361">
    <property type="entry name" value="GLR0591 PROTEIN"/>
    <property type="match status" value="1"/>
</dbReference>
<dbReference type="PANTHER" id="PTHR33361:SF2">
    <property type="entry name" value="DUF885 DOMAIN-CONTAINING PROTEIN"/>
    <property type="match status" value="1"/>
</dbReference>
<organism evidence="1 2">
    <name type="scientific">Rothia dentocariosa (strain ATCC 17931 / CDC X599 / XDIA)</name>
    <dbReference type="NCBI Taxonomy" id="762948"/>
    <lineage>
        <taxon>Bacteria</taxon>
        <taxon>Bacillati</taxon>
        <taxon>Actinomycetota</taxon>
        <taxon>Actinomycetes</taxon>
        <taxon>Micrococcales</taxon>
        <taxon>Micrococcaceae</taxon>
        <taxon>Rothia</taxon>
    </lineage>
</organism>
<dbReference type="EMBL" id="CP002280">
    <property type="protein sequence ID" value="ADP40947.1"/>
    <property type="molecule type" value="Genomic_DNA"/>
</dbReference>
<evidence type="ECO:0008006" key="3">
    <source>
        <dbReference type="Google" id="ProtNLM"/>
    </source>
</evidence>
<dbReference type="eggNOG" id="COG4805">
    <property type="taxonomic scope" value="Bacteria"/>
</dbReference>
<dbReference type="InterPro" id="IPR010281">
    <property type="entry name" value="DUF885"/>
</dbReference>
<proteinExistence type="predicted"/>
<dbReference type="AlphaFoldDB" id="E3GZX7"/>
<name>E3GZX7_ROTDC</name>
<protein>
    <recommendedName>
        <fullName evidence="3">DUF885 domain-containing protein</fullName>
    </recommendedName>
</protein>
<dbReference type="HOGENOM" id="CLU_018914_3_0_11"/>
<dbReference type="KEGG" id="rdn:HMPREF0733_11490"/>
<dbReference type="Pfam" id="PF05960">
    <property type="entry name" value="DUF885"/>
    <property type="match status" value="1"/>
</dbReference>
<accession>E3GZX7</accession>
<sequence>MKSMSIHHEIPEIYHVKRALTDVDHIANEFYEAVLDLDPVIATEQGRTGVATQFRDYSPAGEEAYIQLVRATLKKLDQVIPIDDVDLVTLDAMQERLGLSLESHRAGLGGWQLNNIVSVPQEIRGGFDLMARNTEQDWANIAGRLFNVPQAITGFVQTLHTARVAGYVSPRRQIEIVIEQIAAYIAEDGFFDELAAEITQAVPDLAEQARRGAKAAKDGYATLRTYLHEVLLPAAPQQDAVGRKLYALHSRASLGASVDLDETYAWGVQELDRIIAQQRQVAEEIEPGASIERAKEILDADPSRTLHGTDALREWMQSLSDRAVHELAGTQFDLDGPMLRLECRIAPTHEGGIYYTGPSPDFSRPGRMWWSVPKGDDTFGTWRETSTVYHEGVPGHHLQTAIALVMSESMNKWRSQLIWVSGHGEGWALYAERLMEEFGFLTDPGDRMGMLDGQRMRAARVVFDIGVHCELPIPDAWAEPLGVAPGTLWTPELGYEFLKLNLEGTESVIRFEFLRYLGWPGQAPSYKVGERLWLQLRDDALRDGLSLREFHTKALMLGSVGLDTLRRALTDEVMPHSDDEDDDDDD</sequence>
<evidence type="ECO:0000313" key="1">
    <source>
        <dbReference type="EMBL" id="ADP40947.1"/>
    </source>
</evidence>
<dbReference type="Proteomes" id="UP000000387">
    <property type="component" value="Chromosome"/>
</dbReference>
<reference evidence="2" key="1">
    <citation type="submission" date="2010-10" db="EMBL/GenBank/DDBJ databases">
        <title>The complete genome of Rothia dentocariosa ATCC 17931.</title>
        <authorList>
            <person name="Muzny D."/>
            <person name="Qin X."/>
            <person name="Buhay C."/>
            <person name="Dugan-Rocha S."/>
            <person name="Ding Y."/>
            <person name="Chen G."/>
            <person name="Hawes A."/>
            <person name="Holder M."/>
            <person name="Jhangiani S."/>
            <person name="Johnson A."/>
            <person name="Khan Z."/>
            <person name="Li Z."/>
            <person name="Liu W."/>
            <person name="Liu X."/>
            <person name="Perez L."/>
            <person name="Shen H."/>
            <person name="Wang Q."/>
            <person name="Watt J."/>
            <person name="Xi L."/>
            <person name="Xin Y."/>
            <person name="Zhou J."/>
            <person name="Deng J."/>
            <person name="Jiang H."/>
            <person name="Liu Y."/>
            <person name="Qu J."/>
            <person name="Song X.-Z."/>
            <person name="Zhang L."/>
            <person name="Villasana D."/>
            <person name="Johnson A."/>
            <person name="Liu J."/>
            <person name="Liyanage D."/>
            <person name="Lorensuhewa L."/>
            <person name="Robinson T."/>
            <person name="Song A."/>
            <person name="Song B.-B."/>
            <person name="Dinh H."/>
            <person name="Thornton R."/>
            <person name="Coyle M."/>
            <person name="Francisco L."/>
            <person name="Jackson L."/>
            <person name="Javaid M."/>
            <person name="Korchina V."/>
            <person name="Kovar C."/>
            <person name="Mata R."/>
            <person name="Mathew T."/>
            <person name="Ngo R."/>
            <person name="Nguyen L."/>
            <person name="Nguyen N."/>
            <person name="Okwuonu G."/>
            <person name="Ongeri F."/>
            <person name="Pham C."/>
            <person name="Simmons D."/>
            <person name="Wilczek-Boney K."/>
            <person name="Hale W."/>
            <person name="Jakkamsetti A."/>
            <person name="Pham P."/>
            <person name="Ruth R."/>
            <person name="San Lucas F."/>
            <person name="Warren J."/>
            <person name="Zhang J."/>
            <person name="Zhao Z."/>
            <person name="Zhou C."/>
            <person name="Zhu D."/>
            <person name="Lee S."/>
            <person name="Bess C."/>
            <person name="Blankenburg K."/>
            <person name="Forbes L."/>
            <person name="Fu Q."/>
            <person name="Gubbala S."/>
            <person name="Hirani K."/>
            <person name="Jayaseelan J.C."/>
            <person name="Lara F."/>
            <person name="Munidasa M."/>
            <person name="Palculict T."/>
            <person name="Patil S."/>
            <person name="Pu L.-L."/>
            <person name="Saada N."/>
            <person name="Tang L."/>
            <person name="Weissenberger G."/>
            <person name="Zhu Y."/>
            <person name="Hemphill L."/>
            <person name="Shang Y."/>
            <person name="Youmans B."/>
            <person name="Ayvaz T."/>
            <person name="Ross M."/>
            <person name="Santibanez J."/>
            <person name="Aqrawi P."/>
            <person name="Gross S."/>
            <person name="Joshi V."/>
            <person name="Fowler G."/>
            <person name="Nazareth L."/>
            <person name="Reid J."/>
            <person name="Worley K."/>
            <person name="Petrosino J."/>
            <person name="Highlander S."/>
            <person name="Gibbs R."/>
        </authorList>
    </citation>
    <scope>NUCLEOTIDE SEQUENCE [LARGE SCALE GENOMIC DNA]</scope>
    <source>
        <strain evidence="2">ATCC 17931 / CDC X599 / XDIA</strain>
    </source>
</reference>
<gene>
    <name evidence="1" type="ordered locus">HMPREF0733_11490</name>
</gene>
<evidence type="ECO:0000313" key="2">
    <source>
        <dbReference type="Proteomes" id="UP000000387"/>
    </source>
</evidence>